<dbReference type="EMBL" id="JAARRG010000001">
    <property type="protein sequence ID" value="MBC1485352.1"/>
    <property type="molecule type" value="Genomic_DNA"/>
</dbReference>
<protein>
    <recommendedName>
        <fullName evidence="5">Tetratricopeptide repeat protein</fullName>
    </recommendedName>
</protein>
<sequence>MSYLEDLEIAWQMEDNAEKIKVLERAIASADMYNDLPNSIEARDMLIDTCMSVGFPKKQLQAFSWLVKKWEDDEEYIDTYDMLWKYKWISESIPTFEQVSKKQVDGLLEDMKAKFEQYNYSLRPYYKVKTLAAMHMGDTEKAKQFFEKWHATKADYLNDCGACETHEQAHYYYFAQDYKTAVKVAKPIIKGKQRCAEVPHLTYGIMALAYLELGDEKMAQECFDKGYPLVKNQDTLISSLANLLTFLVRTEQLEKAREVIDVNKETALQSESGLDRLFFLQAAYPLFDKETEADLIVLTTSLTAKFDARNENNYYGERIK</sequence>
<dbReference type="Proteomes" id="UP000523362">
    <property type="component" value="Unassembled WGS sequence"/>
</dbReference>
<dbReference type="Gene3D" id="1.25.40.10">
    <property type="entry name" value="Tetratricopeptide repeat domain"/>
    <property type="match status" value="1"/>
</dbReference>
<gene>
    <name evidence="2" type="ORF">HB897_03770</name>
    <name evidence="1" type="ORF">UQ68_09930</name>
</gene>
<reference evidence="1 3" key="1">
    <citation type="submission" date="2015-02" db="EMBL/GenBank/DDBJ databases">
        <title>Sequencing of Listeria spp. dairy environmental strains.</title>
        <authorList>
            <person name="Muhterem-Uyar M."/>
            <person name="Wagner M."/>
            <person name="Schmitz-Esser S."/>
            <person name="Stessl B."/>
        </authorList>
    </citation>
    <scope>NUCLEOTIDE SEQUENCE [LARGE SCALE GENOMIC DNA]</scope>
    <source>
        <strain evidence="1 3">7KSM</strain>
    </source>
</reference>
<evidence type="ECO:0008006" key="5">
    <source>
        <dbReference type="Google" id="ProtNLM"/>
    </source>
</evidence>
<dbReference type="Proteomes" id="UP000033536">
    <property type="component" value="Unassembled WGS sequence"/>
</dbReference>
<reference evidence="2 4" key="2">
    <citation type="submission" date="2020-03" db="EMBL/GenBank/DDBJ databases">
        <title>Soil Listeria distribution.</title>
        <authorList>
            <person name="Liao J."/>
            <person name="Wiedmann M."/>
        </authorList>
    </citation>
    <scope>NUCLEOTIDE SEQUENCE [LARGE SCALE GENOMIC DNA]</scope>
    <source>
        <strain evidence="2 4">FSL L7-1560</strain>
    </source>
</reference>
<evidence type="ECO:0000313" key="2">
    <source>
        <dbReference type="EMBL" id="MBC1485352.1"/>
    </source>
</evidence>
<organism evidence="2 4">
    <name type="scientific">Listeria seeligeri</name>
    <dbReference type="NCBI Taxonomy" id="1640"/>
    <lineage>
        <taxon>Bacteria</taxon>
        <taxon>Bacillati</taxon>
        <taxon>Bacillota</taxon>
        <taxon>Bacilli</taxon>
        <taxon>Bacillales</taxon>
        <taxon>Listeriaceae</taxon>
        <taxon>Listeria</taxon>
    </lineage>
</organism>
<accession>A0A7X0X0G7</accession>
<comment type="caution">
    <text evidence="2">The sequence shown here is derived from an EMBL/GenBank/DDBJ whole genome shotgun (WGS) entry which is preliminary data.</text>
</comment>
<dbReference type="SUPFAM" id="SSF48452">
    <property type="entry name" value="TPR-like"/>
    <property type="match status" value="1"/>
</dbReference>
<keyword evidence="3" id="KW-1185">Reference proteome</keyword>
<evidence type="ECO:0000313" key="4">
    <source>
        <dbReference type="Proteomes" id="UP000523362"/>
    </source>
</evidence>
<dbReference type="RefSeq" id="WP_046326394.1">
    <property type="nucleotide sequence ID" value="NZ_JAARRG010000001.1"/>
</dbReference>
<evidence type="ECO:0000313" key="3">
    <source>
        <dbReference type="Proteomes" id="UP000033536"/>
    </source>
</evidence>
<dbReference type="AlphaFoldDB" id="A0A7X0X0G7"/>
<dbReference type="EMBL" id="JYOM01000014">
    <property type="protein sequence ID" value="KKD45574.1"/>
    <property type="molecule type" value="Genomic_DNA"/>
</dbReference>
<evidence type="ECO:0000313" key="1">
    <source>
        <dbReference type="EMBL" id="KKD45574.1"/>
    </source>
</evidence>
<proteinExistence type="predicted"/>
<dbReference type="InterPro" id="IPR011990">
    <property type="entry name" value="TPR-like_helical_dom_sf"/>
</dbReference>
<name>A0A7X0X0G7_LISSE</name>